<comment type="caution">
    <text evidence="4">The sequence shown here is derived from an EMBL/GenBank/DDBJ whole genome shotgun (WGS) entry which is preliminary data.</text>
</comment>
<dbReference type="NCBIfam" id="TIGR01509">
    <property type="entry name" value="HAD-SF-IA-v3"/>
    <property type="match status" value="1"/>
</dbReference>
<sequence>MNGTDEQGRGQDIQGSLRYRGIRAITLDLDDTLWPVEPVLAYANGQLVEWLRPRAPGTAAVVAANPSVLHMKGRYPEHAHDMSWLRTQLLRETLTAQREDPALAEPAFAVFLDARQQVTPWPDVEPVLAQWASRYRIAAITNGNADIHRTPLGRYFHASISAPAFGAAKPDPRIFREAARVLGVEPAACLHIGDDLALDVQGACEAGLSALWLVRPELGRASVAKITSGSGLVHNYLHDLWCIDKILQPLSVVK</sequence>
<comment type="cofactor">
    <cofactor evidence="1">
        <name>Mg(2+)</name>
        <dbReference type="ChEBI" id="CHEBI:18420"/>
    </cofactor>
</comment>
<keyword evidence="2 4" id="KW-0378">Hydrolase</keyword>
<evidence type="ECO:0000256" key="1">
    <source>
        <dbReference type="ARBA" id="ARBA00001946"/>
    </source>
</evidence>
<dbReference type="EMBL" id="RRUE01000002">
    <property type="protein sequence ID" value="RRN44195.1"/>
    <property type="molecule type" value="Genomic_DNA"/>
</dbReference>
<dbReference type="NCBIfam" id="TIGR01549">
    <property type="entry name" value="HAD-SF-IA-v1"/>
    <property type="match status" value="1"/>
</dbReference>
<dbReference type="PANTHER" id="PTHR46470">
    <property type="entry name" value="N-ACYLNEURAMINATE-9-PHOSPHATASE"/>
    <property type="match status" value="1"/>
</dbReference>
<protein>
    <submittedName>
        <fullName evidence="4">HAD family hydrolase</fullName>
    </submittedName>
</protein>
<name>A0A3R8T1H3_9BURK</name>
<dbReference type="OrthoDB" id="367448at2"/>
<dbReference type="InterPro" id="IPR036412">
    <property type="entry name" value="HAD-like_sf"/>
</dbReference>
<dbReference type="Pfam" id="PF00702">
    <property type="entry name" value="Hydrolase"/>
    <property type="match status" value="1"/>
</dbReference>
<accession>A0A3R8T1H3</accession>
<keyword evidence="5" id="KW-1185">Reference proteome</keyword>
<dbReference type="SFLD" id="SFLDG01129">
    <property type="entry name" value="C1.5:_HAD__Beta-PGM__Phosphata"/>
    <property type="match status" value="1"/>
</dbReference>
<dbReference type="InterPro" id="IPR051400">
    <property type="entry name" value="HAD-like_hydrolase"/>
</dbReference>
<dbReference type="GO" id="GO:0016787">
    <property type="term" value="F:hydrolase activity"/>
    <property type="evidence" value="ECO:0007669"/>
    <property type="project" value="UniProtKB-KW"/>
</dbReference>
<dbReference type="AlphaFoldDB" id="A0A3R8T1H3"/>
<evidence type="ECO:0000256" key="3">
    <source>
        <dbReference type="ARBA" id="ARBA00022842"/>
    </source>
</evidence>
<evidence type="ECO:0000313" key="5">
    <source>
        <dbReference type="Proteomes" id="UP000270261"/>
    </source>
</evidence>
<dbReference type="SFLD" id="SFLDS00003">
    <property type="entry name" value="Haloacid_Dehalogenase"/>
    <property type="match status" value="1"/>
</dbReference>
<reference evidence="4 5" key="1">
    <citation type="submission" date="2018-11" db="EMBL/GenBank/DDBJ databases">
        <title>Genome sequencing of Lautropia sp. KCOM 2505 (= ChDC F240).</title>
        <authorList>
            <person name="Kook J.-K."/>
            <person name="Park S.-N."/>
            <person name="Lim Y.K."/>
        </authorList>
    </citation>
    <scope>NUCLEOTIDE SEQUENCE [LARGE SCALE GENOMIC DNA]</scope>
    <source>
        <strain evidence="4 5">KCOM 2505</strain>
    </source>
</reference>
<evidence type="ECO:0000313" key="4">
    <source>
        <dbReference type="EMBL" id="RRN44195.1"/>
    </source>
</evidence>
<dbReference type="Proteomes" id="UP000270261">
    <property type="component" value="Unassembled WGS sequence"/>
</dbReference>
<dbReference type="GO" id="GO:0009231">
    <property type="term" value="P:riboflavin biosynthetic process"/>
    <property type="evidence" value="ECO:0007669"/>
    <property type="project" value="TreeGrafter"/>
</dbReference>
<dbReference type="InterPro" id="IPR023214">
    <property type="entry name" value="HAD_sf"/>
</dbReference>
<proteinExistence type="predicted"/>
<dbReference type="Gene3D" id="1.20.120.1600">
    <property type="match status" value="1"/>
</dbReference>
<evidence type="ECO:0000256" key="2">
    <source>
        <dbReference type="ARBA" id="ARBA00022801"/>
    </source>
</evidence>
<dbReference type="SUPFAM" id="SSF56784">
    <property type="entry name" value="HAD-like"/>
    <property type="match status" value="1"/>
</dbReference>
<gene>
    <name evidence="4" type="ORF">EHV23_12655</name>
</gene>
<dbReference type="Gene3D" id="3.40.50.1000">
    <property type="entry name" value="HAD superfamily/HAD-like"/>
    <property type="match status" value="1"/>
</dbReference>
<dbReference type="RefSeq" id="WP_125096390.1">
    <property type="nucleotide sequence ID" value="NZ_RRUE01000002.1"/>
</dbReference>
<keyword evidence="3" id="KW-0460">Magnesium</keyword>
<dbReference type="PANTHER" id="PTHR46470:SF4">
    <property type="entry name" value="5-AMINO-6-(5-PHOSPHO-D-RIBITYLAMINO)URACIL PHOSPHATASE YIGB"/>
    <property type="match status" value="1"/>
</dbReference>
<dbReference type="InterPro" id="IPR006439">
    <property type="entry name" value="HAD-SF_hydro_IA"/>
</dbReference>
<organism evidence="4 5">
    <name type="scientific">Lautropia dentalis</name>
    <dbReference type="NCBI Taxonomy" id="2490857"/>
    <lineage>
        <taxon>Bacteria</taxon>
        <taxon>Pseudomonadati</taxon>
        <taxon>Pseudomonadota</taxon>
        <taxon>Betaproteobacteria</taxon>
        <taxon>Burkholderiales</taxon>
        <taxon>Burkholderiaceae</taxon>
        <taxon>Lautropia</taxon>
    </lineage>
</organism>